<sequence length="106" mass="12048">MADEDLSRQEGAKTYYANDEEDEGMGSVSCGCFVGSKGYMFLGDNNSKRQHVTAKLSKLKNFLRYKLVKFRINKKTTKSQFHYDPKSYALNFDDGSSRTNPVASFH</sequence>
<protein>
    <submittedName>
        <fullName evidence="3">Uncharacterized protein</fullName>
    </submittedName>
</protein>
<evidence type="ECO:0000256" key="1">
    <source>
        <dbReference type="SAM" id="MobiDB-lite"/>
    </source>
</evidence>
<keyword evidence="4" id="KW-1185">Reference proteome</keyword>
<proteinExistence type="predicted"/>
<organism evidence="3 4">
    <name type="scientific">Acacia crassicarpa</name>
    <name type="common">northern wattle</name>
    <dbReference type="NCBI Taxonomy" id="499986"/>
    <lineage>
        <taxon>Eukaryota</taxon>
        <taxon>Viridiplantae</taxon>
        <taxon>Streptophyta</taxon>
        <taxon>Embryophyta</taxon>
        <taxon>Tracheophyta</taxon>
        <taxon>Spermatophyta</taxon>
        <taxon>Magnoliopsida</taxon>
        <taxon>eudicotyledons</taxon>
        <taxon>Gunneridae</taxon>
        <taxon>Pentapetalae</taxon>
        <taxon>rosids</taxon>
        <taxon>fabids</taxon>
        <taxon>Fabales</taxon>
        <taxon>Fabaceae</taxon>
        <taxon>Caesalpinioideae</taxon>
        <taxon>mimosoid clade</taxon>
        <taxon>Acacieae</taxon>
        <taxon>Acacia</taxon>
    </lineage>
</organism>
<accession>A0AAE1IV69</accession>
<comment type="caution">
    <text evidence="3">The sequence shown here is derived from an EMBL/GenBank/DDBJ whole genome shotgun (WGS) entry which is preliminary data.</text>
</comment>
<evidence type="ECO:0000313" key="2">
    <source>
        <dbReference type="EMBL" id="KAK4257504.1"/>
    </source>
</evidence>
<dbReference type="AlphaFoldDB" id="A0AAE1IV69"/>
<feature type="compositionally biased region" description="Basic and acidic residues" evidence="1">
    <location>
        <begin position="1"/>
        <end position="11"/>
    </location>
</feature>
<dbReference type="EMBL" id="JAWXYG010000012">
    <property type="protein sequence ID" value="KAK4257507.1"/>
    <property type="molecule type" value="Genomic_DNA"/>
</dbReference>
<evidence type="ECO:0000313" key="3">
    <source>
        <dbReference type="EMBL" id="KAK4257507.1"/>
    </source>
</evidence>
<dbReference type="Proteomes" id="UP001293593">
    <property type="component" value="Unassembled WGS sequence"/>
</dbReference>
<gene>
    <name evidence="2" type="ORF">QN277_007082</name>
    <name evidence="3" type="ORF">QN277_007085</name>
</gene>
<reference evidence="3" key="1">
    <citation type="submission" date="2023-10" db="EMBL/GenBank/DDBJ databases">
        <title>Chromosome-level genome of the transformable northern wattle, Acacia crassicarpa.</title>
        <authorList>
            <person name="Massaro I."/>
            <person name="Sinha N.R."/>
            <person name="Poethig S."/>
            <person name="Leichty A.R."/>
        </authorList>
    </citation>
    <scope>NUCLEOTIDE SEQUENCE</scope>
    <source>
        <strain evidence="3">Acra3RX</strain>
        <tissue evidence="3">Leaf</tissue>
    </source>
</reference>
<evidence type="ECO:0000313" key="4">
    <source>
        <dbReference type="Proteomes" id="UP001293593"/>
    </source>
</evidence>
<dbReference type="EMBL" id="JAWXYG010000012">
    <property type="protein sequence ID" value="KAK4257504.1"/>
    <property type="molecule type" value="Genomic_DNA"/>
</dbReference>
<feature type="region of interest" description="Disordered" evidence="1">
    <location>
        <begin position="1"/>
        <end position="25"/>
    </location>
</feature>
<name>A0AAE1IV69_9FABA</name>